<keyword evidence="3" id="KW-1185">Reference proteome</keyword>
<name>M2T4I2_COCH5</name>
<reference evidence="3" key="2">
    <citation type="journal article" date="2013" name="PLoS Genet.">
        <title>Comparative genome structure, secondary metabolite, and effector coding capacity across Cochliobolus pathogens.</title>
        <authorList>
            <person name="Condon B.J."/>
            <person name="Leng Y."/>
            <person name="Wu D."/>
            <person name="Bushley K.E."/>
            <person name="Ohm R.A."/>
            <person name="Otillar R."/>
            <person name="Martin J."/>
            <person name="Schackwitz W."/>
            <person name="Grimwood J."/>
            <person name="MohdZainudin N."/>
            <person name="Xue C."/>
            <person name="Wang R."/>
            <person name="Manning V.A."/>
            <person name="Dhillon B."/>
            <person name="Tu Z.J."/>
            <person name="Steffenson B.J."/>
            <person name="Salamov A."/>
            <person name="Sun H."/>
            <person name="Lowry S."/>
            <person name="LaButti K."/>
            <person name="Han J."/>
            <person name="Copeland A."/>
            <person name="Lindquist E."/>
            <person name="Barry K."/>
            <person name="Schmutz J."/>
            <person name="Baker S.E."/>
            <person name="Ciuffetti L.M."/>
            <person name="Grigoriev I.V."/>
            <person name="Zhong S."/>
            <person name="Turgeon B.G."/>
        </authorList>
    </citation>
    <scope>NUCLEOTIDE SEQUENCE [LARGE SCALE GENOMIC DNA]</scope>
    <source>
        <strain evidence="3">C5 / ATCC 48332 / race O</strain>
    </source>
</reference>
<proteinExistence type="predicted"/>
<accession>M2T4I2</accession>
<evidence type="ECO:0000313" key="2">
    <source>
        <dbReference type="EMBL" id="EMD92485.1"/>
    </source>
</evidence>
<protein>
    <submittedName>
        <fullName evidence="2">Uncharacterized protein</fullName>
    </submittedName>
</protein>
<feature type="compositionally biased region" description="Basic and acidic residues" evidence="1">
    <location>
        <begin position="1"/>
        <end position="12"/>
    </location>
</feature>
<dbReference type="Proteomes" id="UP000016936">
    <property type="component" value="Unassembled WGS sequence"/>
</dbReference>
<evidence type="ECO:0000256" key="1">
    <source>
        <dbReference type="SAM" id="MobiDB-lite"/>
    </source>
</evidence>
<reference evidence="2 3" key="1">
    <citation type="journal article" date="2012" name="PLoS Pathog.">
        <title>Diverse lifestyles and strategies of plant pathogenesis encoded in the genomes of eighteen Dothideomycetes fungi.</title>
        <authorList>
            <person name="Ohm R.A."/>
            <person name="Feau N."/>
            <person name="Henrissat B."/>
            <person name="Schoch C.L."/>
            <person name="Horwitz B.A."/>
            <person name="Barry K.W."/>
            <person name="Condon B.J."/>
            <person name="Copeland A.C."/>
            <person name="Dhillon B."/>
            <person name="Glaser F."/>
            <person name="Hesse C.N."/>
            <person name="Kosti I."/>
            <person name="LaButti K."/>
            <person name="Lindquist E.A."/>
            <person name="Lucas S."/>
            <person name="Salamov A.A."/>
            <person name="Bradshaw R.E."/>
            <person name="Ciuffetti L."/>
            <person name="Hamelin R.C."/>
            <person name="Kema G.H.J."/>
            <person name="Lawrence C."/>
            <person name="Scott J.A."/>
            <person name="Spatafora J.W."/>
            <person name="Turgeon B.G."/>
            <person name="de Wit P.J.G.M."/>
            <person name="Zhong S."/>
            <person name="Goodwin S.B."/>
            <person name="Grigoriev I.V."/>
        </authorList>
    </citation>
    <scope>NUCLEOTIDE SEQUENCE [LARGE SCALE GENOMIC DNA]</scope>
    <source>
        <strain evidence="3">C5 / ATCC 48332 / race O</strain>
    </source>
</reference>
<gene>
    <name evidence="2" type="ORF">COCHEDRAFT_1021248</name>
</gene>
<evidence type="ECO:0000313" key="3">
    <source>
        <dbReference type="Proteomes" id="UP000016936"/>
    </source>
</evidence>
<dbReference type="HOGENOM" id="CLU_3074156_0_0_1"/>
<dbReference type="EMBL" id="KB445575">
    <property type="protein sequence ID" value="EMD92485.1"/>
    <property type="molecule type" value="Genomic_DNA"/>
</dbReference>
<dbReference type="AlphaFoldDB" id="M2T4I2"/>
<feature type="non-terminal residue" evidence="2">
    <location>
        <position position="53"/>
    </location>
</feature>
<feature type="region of interest" description="Disordered" evidence="1">
    <location>
        <begin position="1"/>
        <end position="25"/>
    </location>
</feature>
<organism evidence="2 3">
    <name type="scientific">Cochliobolus heterostrophus (strain C5 / ATCC 48332 / race O)</name>
    <name type="common">Southern corn leaf blight fungus</name>
    <name type="synonym">Bipolaris maydis</name>
    <dbReference type="NCBI Taxonomy" id="701091"/>
    <lineage>
        <taxon>Eukaryota</taxon>
        <taxon>Fungi</taxon>
        <taxon>Dikarya</taxon>
        <taxon>Ascomycota</taxon>
        <taxon>Pezizomycotina</taxon>
        <taxon>Dothideomycetes</taxon>
        <taxon>Pleosporomycetidae</taxon>
        <taxon>Pleosporales</taxon>
        <taxon>Pleosporineae</taxon>
        <taxon>Pleosporaceae</taxon>
        <taxon>Bipolaris</taxon>
    </lineage>
</organism>
<sequence length="53" mass="5975">MNQLENDEKLQHDTLPFSDTLPHSEKGSYDIISASSKSPRKPPLITLACPFLY</sequence>